<dbReference type="EMBL" id="AP023096">
    <property type="protein sequence ID" value="BCE63916.1"/>
    <property type="molecule type" value="Genomic_DNA"/>
</dbReference>
<reference evidence="2" key="1">
    <citation type="submission" date="2020-05" db="EMBL/GenBank/DDBJ databases">
        <title>Complete genome sequence of Bradyrhizobium diazoefficiens XF5 isolated from soybean nodule.</title>
        <authorList>
            <person name="Noda R."/>
            <person name="Kakizaki K."/>
            <person name="Minamisawa K."/>
        </authorList>
    </citation>
    <scope>NUCLEOTIDE SEQUENCE</scope>
    <source>
        <strain evidence="2">XF5</strain>
    </source>
</reference>
<feature type="region of interest" description="Disordered" evidence="1">
    <location>
        <begin position="77"/>
        <end position="106"/>
    </location>
</feature>
<reference evidence="3" key="2">
    <citation type="submission" date="2020-05" db="EMBL/GenBank/DDBJ databases">
        <title>Complete genome sequence of Bradyrhizobium diazoefficiens XF6 isolated from soybean nodule.</title>
        <authorList>
            <person name="Noda R."/>
            <person name="Kakizaki K."/>
            <person name="Minamisawa K."/>
        </authorList>
    </citation>
    <scope>NUCLEOTIDE SEQUENCE</scope>
    <source>
        <strain evidence="3">XF6</strain>
    </source>
</reference>
<accession>A0A810AF00</accession>
<organism evidence="3">
    <name type="scientific">Bradyrhizobium diazoefficiens</name>
    <dbReference type="NCBI Taxonomy" id="1355477"/>
    <lineage>
        <taxon>Bacteria</taxon>
        <taxon>Pseudomonadati</taxon>
        <taxon>Pseudomonadota</taxon>
        <taxon>Alphaproteobacteria</taxon>
        <taxon>Hyphomicrobiales</taxon>
        <taxon>Nitrobacteraceae</taxon>
        <taxon>Bradyrhizobium</taxon>
    </lineage>
</organism>
<evidence type="ECO:0000256" key="1">
    <source>
        <dbReference type="SAM" id="MobiDB-lite"/>
    </source>
</evidence>
<evidence type="ECO:0000313" key="3">
    <source>
        <dbReference type="EMBL" id="BCE63916.1"/>
    </source>
</evidence>
<dbReference type="EMBL" id="AP023095">
    <property type="protein sequence ID" value="BCE55183.1"/>
    <property type="molecule type" value="Genomic_DNA"/>
</dbReference>
<evidence type="ECO:0000313" key="2">
    <source>
        <dbReference type="EMBL" id="BCE55183.1"/>
    </source>
</evidence>
<protein>
    <submittedName>
        <fullName evidence="3">Uncharacterized protein</fullName>
    </submittedName>
</protein>
<name>A0A810AF00_9BRAD</name>
<sequence length="146" mass="15703">MGSTYQARCDTARTPPHDDWALIAAKGRDAAMPKIIGTYREGENYSFLNIVALGGSSFIARTDDPGPCPGEGWQLIASAGKQGKPGPQGERGEAGARGEPGLPAPTILGWKIDRERYCATPIMSDNSEVEPLQLRALFEQFHSEAD</sequence>
<dbReference type="RefSeq" id="WP_244647751.1">
    <property type="nucleotide sequence ID" value="NZ_AP022638.1"/>
</dbReference>
<gene>
    <name evidence="2" type="ORF">XF5B_26950</name>
    <name evidence="3" type="ORF">XF6B_27150</name>
</gene>
<proteinExistence type="predicted"/>
<dbReference type="AlphaFoldDB" id="A0A810AF00"/>
<dbReference type="Gene3D" id="1.20.5.320">
    <property type="entry name" value="6-Phosphogluconate Dehydrogenase, domain 3"/>
    <property type="match status" value="1"/>
</dbReference>